<dbReference type="PANTHER" id="PTHR11134">
    <property type="entry name" value="ADAPTOR COMPLEX SUBUNIT BETA FAMILY MEMBER"/>
    <property type="match status" value="1"/>
</dbReference>
<evidence type="ECO:0000259" key="8">
    <source>
        <dbReference type="Pfam" id="PF01602"/>
    </source>
</evidence>
<dbReference type="GO" id="GO:0030276">
    <property type="term" value="F:clathrin binding"/>
    <property type="evidence" value="ECO:0007669"/>
    <property type="project" value="InterPro"/>
</dbReference>
<evidence type="ECO:0000256" key="4">
    <source>
        <dbReference type="ARBA" id="ARBA00022927"/>
    </source>
</evidence>
<dbReference type="InterPro" id="IPR016342">
    <property type="entry name" value="AP_complex_bsu_1_2_4"/>
</dbReference>
<dbReference type="InParanoid" id="A0A316YC88"/>
<comment type="similarity">
    <text evidence="2 6">Belongs to the adaptor complexes large subunit family.</text>
</comment>
<feature type="region of interest" description="Disordered" evidence="7">
    <location>
        <begin position="629"/>
        <end position="648"/>
    </location>
</feature>
<gene>
    <name evidence="9" type="ORF">FA10DRAFT_269717</name>
</gene>
<protein>
    <recommendedName>
        <fullName evidence="6">AP complex subunit beta</fullName>
    </recommendedName>
</protein>
<dbReference type="STRING" id="215250.A0A316YC88"/>
<keyword evidence="5 6" id="KW-0472">Membrane</keyword>
<dbReference type="AlphaFoldDB" id="A0A316YC88"/>
<dbReference type="InterPro" id="IPR011989">
    <property type="entry name" value="ARM-like"/>
</dbReference>
<dbReference type="InterPro" id="IPR002553">
    <property type="entry name" value="Clathrin/coatomer_adapt-like_N"/>
</dbReference>
<dbReference type="GeneID" id="37044773"/>
<feature type="compositionally biased region" description="Gly residues" evidence="7">
    <location>
        <begin position="664"/>
        <end position="674"/>
    </location>
</feature>
<feature type="region of interest" description="Disordered" evidence="7">
    <location>
        <begin position="658"/>
        <end position="677"/>
    </location>
</feature>
<dbReference type="EMBL" id="KZ819641">
    <property type="protein sequence ID" value="PWN87107.1"/>
    <property type="molecule type" value="Genomic_DNA"/>
</dbReference>
<evidence type="ECO:0000256" key="5">
    <source>
        <dbReference type="ARBA" id="ARBA00023136"/>
    </source>
</evidence>
<dbReference type="FunCoup" id="A0A316YC88">
    <property type="interactions" value="432"/>
</dbReference>
<dbReference type="RefSeq" id="XP_025374305.1">
    <property type="nucleotide sequence ID" value="XM_025522857.1"/>
</dbReference>
<evidence type="ECO:0000256" key="6">
    <source>
        <dbReference type="PIRNR" id="PIRNR002291"/>
    </source>
</evidence>
<feature type="region of interest" description="Disordered" evidence="7">
    <location>
        <begin position="713"/>
        <end position="752"/>
    </location>
</feature>
<evidence type="ECO:0000313" key="9">
    <source>
        <dbReference type="EMBL" id="PWN87107.1"/>
    </source>
</evidence>
<dbReference type="GO" id="GO:0012505">
    <property type="term" value="C:endomembrane system"/>
    <property type="evidence" value="ECO:0007669"/>
    <property type="project" value="UniProtKB-SubCell"/>
</dbReference>
<feature type="compositionally biased region" description="Gly residues" evidence="7">
    <location>
        <begin position="743"/>
        <end position="752"/>
    </location>
</feature>
<comment type="subcellular location">
    <subcellularLocation>
        <location evidence="1">Endomembrane system</location>
    </subcellularLocation>
</comment>
<dbReference type="Gene3D" id="1.25.10.10">
    <property type="entry name" value="Leucine-rich Repeat Variant"/>
    <property type="match status" value="1"/>
</dbReference>
<dbReference type="SUPFAM" id="SSF48371">
    <property type="entry name" value="ARM repeat"/>
    <property type="match status" value="1"/>
</dbReference>
<evidence type="ECO:0000256" key="2">
    <source>
        <dbReference type="ARBA" id="ARBA00006613"/>
    </source>
</evidence>
<evidence type="ECO:0000256" key="1">
    <source>
        <dbReference type="ARBA" id="ARBA00004308"/>
    </source>
</evidence>
<evidence type="ECO:0000313" key="10">
    <source>
        <dbReference type="Proteomes" id="UP000245768"/>
    </source>
</evidence>
<keyword evidence="10" id="KW-1185">Reference proteome</keyword>
<accession>A0A316YC88</accession>
<dbReference type="Proteomes" id="UP000245768">
    <property type="component" value="Unassembled WGS sequence"/>
</dbReference>
<keyword evidence="3 6" id="KW-0813">Transport</keyword>
<organism evidence="9 10">
    <name type="scientific">Acaromyces ingoldii</name>
    <dbReference type="NCBI Taxonomy" id="215250"/>
    <lineage>
        <taxon>Eukaryota</taxon>
        <taxon>Fungi</taxon>
        <taxon>Dikarya</taxon>
        <taxon>Basidiomycota</taxon>
        <taxon>Ustilaginomycotina</taxon>
        <taxon>Exobasidiomycetes</taxon>
        <taxon>Exobasidiales</taxon>
        <taxon>Cryptobasidiaceae</taxon>
        <taxon>Acaromyces</taxon>
    </lineage>
</organism>
<dbReference type="GO" id="GO:0006886">
    <property type="term" value="P:intracellular protein transport"/>
    <property type="evidence" value="ECO:0007669"/>
    <property type="project" value="InterPro"/>
</dbReference>
<dbReference type="Pfam" id="PF01602">
    <property type="entry name" value="Adaptin_N"/>
    <property type="match status" value="1"/>
</dbReference>
<dbReference type="OrthoDB" id="10254310at2759"/>
<dbReference type="PIRSF" id="PIRSF002291">
    <property type="entry name" value="AP_complex_beta"/>
    <property type="match status" value="1"/>
</dbReference>
<feature type="compositionally biased region" description="Low complexity" evidence="7">
    <location>
        <begin position="713"/>
        <end position="724"/>
    </location>
</feature>
<proteinExistence type="inferred from homology"/>
<name>A0A316YC88_9BASI</name>
<dbReference type="FunFam" id="1.25.10.10:FF:000058">
    <property type="entry name" value="AP complex subunit beta"/>
    <property type="match status" value="1"/>
</dbReference>
<dbReference type="InterPro" id="IPR016024">
    <property type="entry name" value="ARM-type_fold"/>
</dbReference>
<feature type="domain" description="Clathrin/coatomer adaptor adaptin-like N-terminal" evidence="8">
    <location>
        <begin position="12"/>
        <end position="543"/>
    </location>
</feature>
<comment type="function">
    <text evidence="6">Adaptins are components of the adaptor complexes which link clathrin to receptors in coated vesicles. Clathrin-associated protein complexes are believed to interact with the cytoplasmic tails of membrane proteins, leading to their selection and concentration.</text>
</comment>
<evidence type="ECO:0000256" key="7">
    <source>
        <dbReference type="SAM" id="MobiDB-lite"/>
    </source>
</evidence>
<sequence length="752" mass="81852">MSRPRFFTAPRKGENFELRADLNSEYRDRRKDAIKRVIANMTVGKDVSGLFPDVLKNMQTEDLEQKKLVYLYLMNYAKTQPELVILAVNTFVKDSDDPNPLVRALAIRTMSCLRAEKIIDYLSDPLQKGLRDESPYVRKTAAISVAKLYEMKPELAVENGFVGTLRDMVGDSNPMVVANAVTALTDIHKTACEVDPSGKSSIFIIDGAVLSKLLIALNECTEWGRIAILSSLGRYRTAPGPEGEKEAEHICERVMPQFQHANGSVVLSAVKVILIHMDRINKQEFVKQLVRKMAPPLVTLVSSAPEVQWVALRNINLILQKRPDVLSSELRIFFCKYNDPSYVKLEKLEIMIKLANERNVDMLLSELKEYASEVDVDFVRRAIRAIGQCAIKIDTAAERCVHVLLDLIATRVSYVVQEGVVVIKDIFRKYPQNYEGIIPTLCSNLQDLDEPEAKASLIWILGEYAEKIDNSDELLGLFLDNFLDEQYQVQFQTLTAIVKLFLKRPDGAQGIVQRVLELATKECDNPDLRDRAFVYWRLLSSSDAGAGKSVVLAERPPISIPLTSVPPALLEELVSDLSSLASAYHKPESTFIGRGRLGADALSRKRDEITREKALATVVQGQAAENLLDFGDDDEGASQSQPISAGAAGGLGGLGDLMMDDGGAQSGSVGGGAASGANSAGAGQLSDLLGLFDAAPGSKAPGAQSGLDALSALPAAPSHSPMASTFANGSAPPAAQRQQHSNSGGGDLLDLL</sequence>
<dbReference type="GO" id="GO:0016192">
    <property type="term" value="P:vesicle-mediated transport"/>
    <property type="evidence" value="ECO:0007669"/>
    <property type="project" value="InterPro"/>
</dbReference>
<dbReference type="GO" id="GO:0030117">
    <property type="term" value="C:membrane coat"/>
    <property type="evidence" value="ECO:0007669"/>
    <property type="project" value="InterPro"/>
</dbReference>
<evidence type="ECO:0000256" key="3">
    <source>
        <dbReference type="ARBA" id="ARBA00022448"/>
    </source>
</evidence>
<reference evidence="9" key="1">
    <citation type="journal article" date="2018" name="Mol. Biol. Evol.">
        <title>Broad Genomic Sampling Reveals a Smut Pathogenic Ancestry of the Fungal Clade Ustilaginomycotina.</title>
        <authorList>
            <person name="Kijpornyongpan T."/>
            <person name="Mondo S.J."/>
            <person name="Barry K."/>
            <person name="Sandor L."/>
            <person name="Lee J."/>
            <person name="Lipzen A."/>
            <person name="Pangilinan J."/>
            <person name="LaButti K."/>
            <person name="Hainaut M."/>
            <person name="Henrissat B."/>
            <person name="Grigoriev I.V."/>
            <person name="Spatafora J.W."/>
            <person name="Aime M.C."/>
        </authorList>
    </citation>
    <scope>NUCLEOTIDE SEQUENCE [LARGE SCALE GENOMIC DNA]</scope>
    <source>
        <strain evidence="9">MCA 4198</strain>
    </source>
</reference>
<dbReference type="InterPro" id="IPR026739">
    <property type="entry name" value="AP_beta"/>
</dbReference>
<keyword evidence="4 6" id="KW-0653">Protein transport</keyword>